<dbReference type="SUPFAM" id="SSF47005">
    <property type="entry name" value="Peripheral subunit-binding domain of 2-oxo acid dehydrogenase complex"/>
    <property type="match status" value="1"/>
</dbReference>
<evidence type="ECO:0000256" key="9">
    <source>
        <dbReference type="ARBA" id="ARBA00022823"/>
    </source>
</evidence>
<evidence type="ECO:0000256" key="8">
    <source>
        <dbReference type="ARBA" id="ARBA00022679"/>
    </source>
</evidence>
<proteinExistence type="inferred from homology"/>
<dbReference type="InterPro" id="IPR004167">
    <property type="entry name" value="PSBD"/>
</dbReference>
<dbReference type="PROSITE" id="PS00189">
    <property type="entry name" value="LIPOYL"/>
    <property type="match status" value="1"/>
</dbReference>
<keyword evidence="7 12" id="KW-0816">Tricarboxylic acid cycle</keyword>
<dbReference type="InterPro" id="IPR050537">
    <property type="entry name" value="2-oxoacid_dehydrogenase"/>
</dbReference>
<dbReference type="RefSeq" id="WP_263072210.1">
    <property type="nucleotide sequence ID" value="NZ_JAOUSF010000002.1"/>
</dbReference>
<dbReference type="Pfam" id="PF02817">
    <property type="entry name" value="E3_binding"/>
    <property type="match status" value="1"/>
</dbReference>
<dbReference type="GO" id="GO:0005829">
    <property type="term" value="C:cytosol"/>
    <property type="evidence" value="ECO:0007669"/>
    <property type="project" value="TreeGrafter"/>
</dbReference>
<dbReference type="NCBIfam" id="NF004309">
    <property type="entry name" value="PRK05704.1"/>
    <property type="match status" value="1"/>
</dbReference>
<dbReference type="PROSITE" id="PS50968">
    <property type="entry name" value="BIOTINYL_LIPOYL"/>
    <property type="match status" value="1"/>
</dbReference>
<dbReference type="Pfam" id="PF00364">
    <property type="entry name" value="Biotin_lipoyl"/>
    <property type="match status" value="1"/>
</dbReference>
<feature type="domain" description="Lipoyl-binding" evidence="13">
    <location>
        <begin position="1"/>
        <end position="76"/>
    </location>
</feature>
<dbReference type="InterPro" id="IPR011053">
    <property type="entry name" value="Single_hybrid_motif"/>
</dbReference>
<dbReference type="InterPro" id="IPR001078">
    <property type="entry name" value="2-oxoacid_DH_actylTfrase"/>
</dbReference>
<dbReference type="InterPro" id="IPR003016">
    <property type="entry name" value="2-oxoA_DH_lipoyl-BS"/>
</dbReference>
<keyword evidence="10 12" id="KW-0012">Acyltransferase</keyword>
<dbReference type="Gene3D" id="4.10.320.10">
    <property type="entry name" value="E3-binding domain"/>
    <property type="match status" value="1"/>
</dbReference>
<evidence type="ECO:0000256" key="10">
    <source>
        <dbReference type="ARBA" id="ARBA00023315"/>
    </source>
</evidence>
<organism evidence="15 16">
    <name type="scientific">Perspicuibacillus lycopersici</name>
    <dbReference type="NCBI Taxonomy" id="1325689"/>
    <lineage>
        <taxon>Bacteria</taxon>
        <taxon>Bacillati</taxon>
        <taxon>Bacillota</taxon>
        <taxon>Bacilli</taxon>
        <taxon>Bacillales</taxon>
        <taxon>Bacillaceae</taxon>
        <taxon>Perspicuibacillus</taxon>
    </lineage>
</organism>
<comment type="cofactor">
    <cofactor evidence="12">
        <name>(R)-lipoate</name>
        <dbReference type="ChEBI" id="CHEBI:83088"/>
    </cofactor>
    <text evidence="12">Binds 1 lipoyl cofactor covalently.</text>
</comment>
<comment type="subunit">
    <text evidence="4">Forms a 24-polypeptide structural core with octahedral symmetry. Part of the 2-oxoglutarate dehydrogenase (OGDH) complex composed of E1 (2-oxoglutarate dehydrogenase), E2 (dihydrolipoamide succinyltransferase) and E3 (dihydrolipoamide dehydrogenase); the complex contains multiple copies of the three enzymatic components (E1, E2 and E3).</text>
</comment>
<gene>
    <name evidence="15" type="primary">odhB</name>
    <name evidence="15" type="ORF">OEV98_05500</name>
</gene>
<dbReference type="Gene3D" id="3.30.559.10">
    <property type="entry name" value="Chloramphenicol acetyltransferase-like domain"/>
    <property type="match status" value="1"/>
</dbReference>
<dbReference type="InterPro" id="IPR023213">
    <property type="entry name" value="CAT-like_dom_sf"/>
</dbReference>
<evidence type="ECO:0000256" key="12">
    <source>
        <dbReference type="RuleBase" id="RU361138"/>
    </source>
</evidence>
<evidence type="ECO:0000259" key="14">
    <source>
        <dbReference type="PROSITE" id="PS51826"/>
    </source>
</evidence>
<dbReference type="GO" id="GO:0006099">
    <property type="term" value="P:tricarboxylic acid cycle"/>
    <property type="evidence" value="ECO:0007669"/>
    <property type="project" value="UniProtKB-UniRule"/>
</dbReference>
<dbReference type="PROSITE" id="PS51826">
    <property type="entry name" value="PSBD"/>
    <property type="match status" value="1"/>
</dbReference>
<dbReference type="Gene3D" id="2.40.50.100">
    <property type="match status" value="1"/>
</dbReference>
<evidence type="ECO:0000259" key="13">
    <source>
        <dbReference type="PROSITE" id="PS50968"/>
    </source>
</evidence>
<evidence type="ECO:0000256" key="4">
    <source>
        <dbReference type="ARBA" id="ARBA00011666"/>
    </source>
</evidence>
<protein>
    <recommendedName>
        <fullName evidence="6 12">Dihydrolipoyllysine-residue succinyltransferase component of 2-oxoglutarate dehydrogenase complex</fullName>
        <ecNumber evidence="5 12">2.3.1.61</ecNumber>
    </recommendedName>
    <alternativeName>
        <fullName evidence="12">2-oxoglutarate dehydrogenase complex component E2</fullName>
    </alternativeName>
</protein>
<dbReference type="EC" id="2.3.1.61" evidence="5 12"/>
<dbReference type="NCBIfam" id="TIGR01347">
    <property type="entry name" value="sucB"/>
    <property type="match status" value="1"/>
</dbReference>
<dbReference type="Pfam" id="PF00198">
    <property type="entry name" value="2-oxoacid_dh"/>
    <property type="match status" value="1"/>
</dbReference>
<dbReference type="CDD" id="cd06849">
    <property type="entry name" value="lipoyl_domain"/>
    <property type="match status" value="1"/>
</dbReference>
<name>A0AAE3IUD8_9BACI</name>
<dbReference type="Proteomes" id="UP001209318">
    <property type="component" value="Unassembled WGS sequence"/>
</dbReference>
<dbReference type="GO" id="GO:0033512">
    <property type="term" value="P:L-lysine catabolic process to acetyl-CoA via saccharopine"/>
    <property type="evidence" value="ECO:0007669"/>
    <property type="project" value="UniProtKB-UniRule"/>
</dbReference>
<dbReference type="EMBL" id="JAOUSF010000002">
    <property type="protein sequence ID" value="MCU9613004.1"/>
    <property type="molecule type" value="Genomic_DNA"/>
</dbReference>
<dbReference type="InterPro" id="IPR000089">
    <property type="entry name" value="Biotin_lipoyl"/>
</dbReference>
<comment type="pathway">
    <text evidence="2 12">Amino-acid degradation; L-lysine degradation via saccharopine pathway; glutaryl-CoA from L-lysine: step 6/6.</text>
</comment>
<dbReference type="InterPro" id="IPR006255">
    <property type="entry name" value="SucB"/>
</dbReference>
<accession>A0AAE3IUD8</accession>
<evidence type="ECO:0000256" key="5">
    <source>
        <dbReference type="ARBA" id="ARBA00012945"/>
    </source>
</evidence>
<evidence type="ECO:0000313" key="15">
    <source>
        <dbReference type="EMBL" id="MCU9613004.1"/>
    </source>
</evidence>
<dbReference type="PANTHER" id="PTHR43416:SF5">
    <property type="entry name" value="DIHYDROLIPOYLLYSINE-RESIDUE SUCCINYLTRANSFERASE COMPONENT OF 2-OXOGLUTARATE DEHYDROGENASE COMPLEX, MITOCHONDRIAL"/>
    <property type="match status" value="1"/>
</dbReference>
<dbReference type="FunFam" id="3.30.559.10:FF:000007">
    <property type="entry name" value="Dihydrolipoamide acetyltransferase component of pyruvate dehydrogenase complex"/>
    <property type="match status" value="1"/>
</dbReference>
<sequence>MAEIIIPELAESITEGTIARWLKESGDAVAKGESILELETDKVNVDIISDYDGVLKEILKEEGDTVSVGEVVAFVGEGGSSGAADPAPVVKEVVAEHAEPAVQPSTEPVKQEQVTVVASPAARKLAREHGIELNSVATLDPIGRVRRQDIVNHMNQPKPVAPAVAKAPAPVAVVQDAKPTDREKMTRRRQTIAKNLVAVQHTAAILTTFNEVDMTAIMKLRKKRQEGFVKENEVKLGFMSFFTKAVVSALKQYPLLNAEIQGDEILVKKYYDIGVAVSTDTGLVVPVVRDADRLNFAEIEKEIANLAAKARDAKLSLAELQGGTFTITNGGTFGSLLSTPILNAPQVGILGMHSIQNRPVAVGDSIEIRPMMYLALSYDHRIVDGKEAVSFLVKIKQLLEDPEKLLLES</sequence>
<evidence type="ECO:0000256" key="1">
    <source>
        <dbReference type="ARBA" id="ARBA00004052"/>
    </source>
</evidence>
<comment type="function">
    <text evidence="1 12">E2 component of the 2-oxoglutarate dehydrogenase (OGDH) complex which catalyzes the second step in the conversion of 2-oxoglutarate to succinyl-CoA and CO(2).</text>
</comment>
<dbReference type="PANTHER" id="PTHR43416">
    <property type="entry name" value="DIHYDROLIPOYLLYSINE-RESIDUE SUCCINYLTRANSFERASE COMPONENT OF 2-OXOGLUTARATE DEHYDROGENASE COMPLEX, MITOCHONDRIAL-RELATED"/>
    <property type="match status" value="1"/>
</dbReference>
<dbReference type="InterPro" id="IPR036625">
    <property type="entry name" value="E3-bd_dom_sf"/>
</dbReference>
<evidence type="ECO:0000313" key="16">
    <source>
        <dbReference type="Proteomes" id="UP001209318"/>
    </source>
</evidence>
<comment type="catalytic activity">
    <reaction evidence="11 12">
        <text>N(6)-[(R)-dihydrolipoyl]-L-lysyl-[protein] + succinyl-CoA = N(6)-[(R)-S(8)-succinyldihydrolipoyl]-L-lysyl-[protein] + CoA</text>
        <dbReference type="Rhea" id="RHEA:15213"/>
        <dbReference type="Rhea" id="RHEA-COMP:10475"/>
        <dbReference type="Rhea" id="RHEA-COMP:20092"/>
        <dbReference type="ChEBI" id="CHEBI:57287"/>
        <dbReference type="ChEBI" id="CHEBI:57292"/>
        <dbReference type="ChEBI" id="CHEBI:83100"/>
        <dbReference type="ChEBI" id="CHEBI:83120"/>
        <dbReference type="EC" id="2.3.1.61"/>
    </reaction>
</comment>
<feature type="domain" description="Peripheral subunit-binding (PSBD)" evidence="14">
    <location>
        <begin position="117"/>
        <end position="154"/>
    </location>
</feature>
<keyword evidence="16" id="KW-1185">Reference proteome</keyword>
<keyword evidence="9 12" id="KW-0450">Lipoyl</keyword>
<dbReference type="GO" id="GO:0045252">
    <property type="term" value="C:oxoglutarate dehydrogenase complex"/>
    <property type="evidence" value="ECO:0007669"/>
    <property type="project" value="UniProtKB-UniRule"/>
</dbReference>
<evidence type="ECO:0000256" key="3">
    <source>
        <dbReference type="ARBA" id="ARBA00007317"/>
    </source>
</evidence>
<reference evidence="15" key="1">
    <citation type="submission" date="2022-10" db="EMBL/GenBank/DDBJ databases">
        <title>Description of Fervidibacillus gen. nov. in the family Fervidibacillaceae fam. nov. with two species, Fervidibacillus albus sp. nov., and Fervidibacillus halotolerans sp. nov., isolated from tidal flat sediments.</title>
        <authorList>
            <person name="Kwon K.K."/>
            <person name="Yang S.-H."/>
        </authorList>
    </citation>
    <scope>NUCLEOTIDE SEQUENCE</scope>
    <source>
        <strain evidence="15">JCM 19140</strain>
    </source>
</reference>
<comment type="similarity">
    <text evidence="3 12">Belongs to the 2-oxoacid dehydrogenase family.</text>
</comment>
<dbReference type="AlphaFoldDB" id="A0AAE3IUD8"/>
<evidence type="ECO:0000256" key="7">
    <source>
        <dbReference type="ARBA" id="ARBA00022532"/>
    </source>
</evidence>
<evidence type="ECO:0000256" key="11">
    <source>
        <dbReference type="ARBA" id="ARBA00052761"/>
    </source>
</evidence>
<evidence type="ECO:0000256" key="2">
    <source>
        <dbReference type="ARBA" id="ARBA00005145"/>
    </source>
</evidence>
<evidence type="ECO:0000256" key="6">
    <source>
        <dbReference type="ARBA" id="ARBA00019511"/>
    </source>
</evidence>
<keyword evidence="8 12" id="KW-0808">Transferase</keyword>
<comment type="caution">
    <text evidence="15">The sequence shown here is derived from an EMBL/GenBank/DDBJ whole genome shotgun (WGS) entry which is preliminary data.</text>
</comment>
<dbReference type="SUPFAM" id="SSF52777">
    <property type="entry name" value="CoA-dependent acyltransferases"/>
    <property type="match status" value="1"/>
</dbReference>
<dbReference type="SUPFAM" id="SSF51230">
    <property type="entry name" value="Single hybrid motif"/>
    <property type="match status" value="1"/>
</dbReference>
<dbReference type="GO" id="GO:0004149">
    <property type="term" value="F:dihydrolipoyllysine-residue succinyltransferase activity"/>
    <property type="evidence" value="ECO:0007669"/>
    <property type="project" value="UniProtKB-UniRule"/>
</dbReference>